<dbReference type="EMBL" id="CP101620">
    <property type="protein sequence ID" value="UTY40304.1"/>
    <property type="molecule type" value="Genomic_DNA"/>
</dbReference>
<name>A0ABY5I7F1_9FIRM</name>
<keyword evidence="2" id="KW-1185">Reference proteome</keyword>
<dbReference type="InterPro" id="IPR052550">
    <property type="entry name" value="Pyrimidine_5'-ntase_YjjG"/>
</dbReference>
<accession>A0ABY5I7F1</accession>
<dbReference type="SFLD" id="SFLDG01129">
    <property type="entry name" value="C1.5:_HAD__Beta-PGM__Phosphata"/>
    <property type="match status" value="1"/>
</dbReference>
<dbReference type="SUPFAM" id="SSF56784">
    <property type="entry name" value="HAD-like"/>
    <property type="match status" value="1"/>
</dbReference>
<dbReference type="Proteomes" id="UP001060112">
    <property type="component" value="Chromosome"/>
</dbReference>
<dbReference type="InterPro" id="IPR011951">
    <property type="entry name" value="HAD-SF_hydro_IA_YjjG/PynA"/>
</dbReference>
<dbReference type="InterPro" id="IPR036412">
    <property type="entry name" value="HAD-like_sf"/>
</dbReference>
<dbReference type="NCBIfam" id="TIGR01549">
    <property type="entry name" value="HAD-SF-IA-v1"/>
    <property type="match status" value="1"/>
</dbReference>
<dbReference type="Pfam" id="PF13419">
    <property type="entry name" value="HAD_2"/>
    <property type="match status" value="1"/>
</dbReference>
<organism evidence="1 2">
    <name type="scientific">Allocoprobacillus halotolerans</name>
    <dbReference type="NCBI Taxonomy" id="2944914"/>
    <lineage>
        <taxon>Bacteria</taxon>
        <taxon>Bacillati</taxon>
        <taxon>Bacillota</taxon>
        <taxon>Erysipelotrichia</taxon>
        <taxon>Erysipelotrichales</taxon>
        <taxon>Erysipelotrichaceae</taxon>
        <taxon>Allocoprobacillus</taxon>
    </lineage>
</organism>
<proteinExistence type="predicted"/>
<dbReference type="Gene3D" id="1.10.150.240">
    <property type="entry name" value="Putative phosphatase, domain 2"/>
    <property type="match status" value="1"/>
</dbReference>
<evidence type="ECO:0000313" key="2">
    <source>
        <dbReference type="Proteomes" id="UP001060112"/>
    </source>
</evidence>
<dbReference type="InterPro" id="IPR006439">
    <property type="entry name" value="HAD-SF_hydro_IA"/>
</dbReference>
<dbReference type="PANTHER" id="PTHR47478">
    <property type="match status" value="1"/>
</dbReference>
<dbReference type="NCBIfam" id="TIGR02254">
    <property type="entry name" value="YjjG_YfnB"/>
    <property type="match status" value="1"/>
</dbReference>
<dbReference type="RefSeq" id="WP_290141727.1">
    <property type="nucleotide sequence ID" value="NZ_CP101620.1"/>
</dbReference>
<dbReference type="InterPro" id="IPR023198">
    <property type="entry name" value="PGP-like_dom2"/>
</dbReference>
<dbReference type="CDD" id="cd04305">
    <property type="entry name" value="HAD_Neu5Ac-Pase_like"/>
    <property type="match status" value="1"/>
</dbReference>
<reference evidence="1" key="1">
    <citation type="submission" date="2022-07" db="EMBL/GenBank/DDBJ databases">
        <title>Faecal culturing of patients with breast cancer.</title>
        <authorList>
            <person name="Teng N.M.Y."/>
            <person name="Kiu R."/>
            <person name="Evans R."/>
            <person name="Baker D.J."/>
            <person name="Zenner C."/>
            <person name="Robinson S.D."/>
            <person name="Hall L.J."/>
        </authorList>
    </citation>
    <scope>NUCLEOTIDE SEQUENCE</scope>
    <source>
        <strain evidence="1">LH1062</strain>
    </source>
</reference>
<dbReference type="PANTHER" id="PTHR47478:SF1">
    <property type="entry name" value="PYRIMIDINE 5'-NUCLEOTIDASE YJJG"/>
    <property type="match status" value="1"/>
</dbReference>
<dbReference type="SFLD" id="SFLDG01135">
    <property type="entry name" value="C1.5.6:_HAD__Beta-PGM__Phospha"/>
    <property type="match status" value="1"/>
</dbReference>
<dbReference type="SFLD" id="SFLDS00003">
    <property type="entry name" value="Haloacid_Dehalogenase"/>
    <property type="match status" value="1"/>
</dbReference>
<protein>
    <submittedName>
        <fullName evidence="1">YjjG family noncanonical pyrimidine nucleotidase</fullName>
    </submittedName>
</protein>
<sequence>MKKYKCLLFDVDGTLLDFDKTEEYALYHTFEDYGIVLSDEMKQRYEEINKQLWKDFENGLIDKKTIVYTRFVQLFKEFDINEDGIAFEDDYQETLGKGYFVLPHAREMLEKLSLKYPLYVVTNGVSKTQYSRLKGTHIDQYFQDIFVSEDIGYQKPRKEYFDYCFEKIENIDKEHTLIIGDSLSSDMQGGINVGIDTCWFNPHHLKKPQDMDITYEIHDLRELLKL</sequence>
<dbReference type="InterPro" id="IPR023214">
    <property type="entry name" value="HAD_sf"/>
</dbReference>
<dbReference type="InterPro" id="IPR041492">
    <property type="entry name" value="HAD_2"/>
</dbReference>
<gene>
    <name evidence="1" type="ORF">NMU03_05825</name>
</gene>
<dbReference type="Gene3D" id="3.40.50.1000">
    <property type="entry name" value="HAD superfamily/HAD-like"/>
    <property type="match status" value="1"/>
</dbReference>
<evidence type="ECO:0000313" key="1">
    <source>
        <dbReference type="EMBL" id="UTY40304.1"/>
    </source>
</evidence>